<dbReference type="SUPFAM" id="SSF49562">
    <property type="entry name" value="C2 domain (Calcium/lipid-binding domain, CaLB)"/>
    <property type="match status" value="1"/>
</dbReference>
<dbReference type="InterPro" id="IPR035892">
    <property type="entry name" value="C2_domain_sf"/>
</dbReference>
<protein>
    <submittedName>
        <fullName evidence="2">Uncharacterized protein</fullName>
    </submittedName>
</protein>
<evidence type="ECO:0000313" key="2">
    <source>
        <dbReference type="EMBL" id="GCE97817.1"/>
    </source>
</evidence>
<sequence length="217" mass="24106">MSLDFDPSIPNTDTAVVQVLNPESLRPVTAGTAVTSKNSGTYTNETVPWKSHDKDVKNELHLQPGTNYTGQLTFLSGRNLGRKARLHVSLASNGKIKLLYRTKARSCDRDGTSSYGETLAFQAPPEANLIFGATLYHLVLRDKHLGIAQIPLDDLFVNRGKIVNTNLGKATINFKLEYPIAEVEEGPESPELPSDYHYPEDDSQYEEEVYDQKNVVI</sequence>
<reference evidence="2 3" key="1">
    <citation type="submission" date="2019-01" db="EMBL/GenBank/DDBJ databases">
        <title>Draft Genome Sequencing of Zygosaccharomyces mellis Ca-7.</title>
        <authorList>
            <person name="Shiwa Y."/>
            <person name="Kanesaki Y."/>
            <person name="Ishige T."/>
            <person name="Mura K."/>
            <person name="Hori T."/>
            <person name="Tamura T."/>
        </authorList>
    </citation>
    <scope>NUCLEOTIDE SEQUENCE [LARGE SCALE GENOMIC DNA]</scope>
    <source>
        <strain evidence="2 3">Ca-7</strain>
    </source>
</reference>
<organism evidence="2 3">
    <name type="scientific">Zygosaccharomyces mellis</name>
    <dbReference type="NCBI Taxonomy" id="42258"/>
    <lineage>
        <taxon>Eukaryota</taxon>
        <taxon>Fungi</taxon>
        <taxon>Dikarya</taxon>
        <taxon>Ascomycota</taxon>
        <taxon>Saccharomycotina</taxon>
        <taxon>Saccharomycetes</taxon>
        <taxon>Saccharomycetales</taxon>
        <taxon>Saccharomycetaceae</taxon>
        <taxon>Zygosaccharomyces</taxon>
    </lineage>
</organism>
<gene>
    <name evidence="2" type="ORF">ZYGM_002058</name>
</gene>
<evidence type="ECO:0000256" key="1">
    <source>
        <dbReference type="SAM" id="MobiDB-lite"/>
    </source>
</evidence>
<keyword evidence="3" id="KW-1185">Reference proteome</keyword>
<accession>A0A4C2E0Y5</accession>
<comment type="caution">
    <text evidence="2">The sequence shown here is derived from an EMBL/GenBank/DDBJ whole genome shotgun (WGS) entry which is preliminary data.</text>
</comment>
<evidence type="ECO:0000313" key="3">
    <source>
        <dbReference type="Proteomes" id="UP000301737"/>
    </source>
</evidence>
<dbReference type="OrthoDB" id="10309496at2759"/>
<name>A0A4C2E0Y5_9SACH</name>
<feature type="region of interest" description="Disordered" evidence="1">
    <location>
        <begin position="185"/>
        <end position="210"/>
    </location>
</feature>
<dbReference type="Proteomes" id="UP000301737">
    <property type="component" value="Unassembled WGS sequence"/>
</dbReference>
<dbReference type="AlphaFoldDB" id="A0A4C2E0Y5"/>
<proteinExistence type="predicted"/>
<dbReference type="EMBL" id="BIMX01000003">
    <property type="protein sequence ID" value="GCE97817.1"/>
    <property type="molecule type" value="Genomic_DNA"/>
</dbReference>